<accession>A0A6A5GQX9</accession>
<sequence length="216" mass="24058">MLQTLASGGLFAPSTSSAGSSGGLSRSRLAWENLEKEDNTYRCTIPQGDSLVGGGAGRSIASLLSIFCARQPEIHSIFVNFEVRCEAETDLQITDNKIWDSGEAYDWKMQYLDVIADFKLLSTPYETSILWQGVQPSGPHLLLSMALRTDIRILEPRTHHIHSPQSSALLELVRVVETMIPVLLRIWKTGATVPCNEVYNLVFPHMKPSNFEIVPW</sequence>
<name>A0A6A5GQX9_CAERE</name>
<dbReference type="EMBL" id="WUAV01000004">
    <property type="protein sequence ID" value="KAF1756782.1"/>
    <property type="molecule type" value="Genomic_DNA"/>
</dbReference>
<dbReference type="Proteomes" id="UP000483820">
    <property type="component" value="Chromosome IV"/>
</dbReference>
<proteinExistence type="predicted"/>
<dbReference type="KEGG" id="crq:GCK72_013236"/>
<evidence type="ECO:0000313" key="1">
    <source>
        <dbReference type="EMBL" id="KAF1756782.1"/>
    </source>
</evidence>
<evidence type="ECO:0000313" key="2">
    <source>
        <dbReference type="Proteomes" id="UP000483820"/>
    </source>
</evidence>
<comment type="caution">
    <text evidence="1">The sequence shown here is derived from an EMBL/GenBank/DDBJ whole genome shotgun (WGS) entry which is preliminary data.</text>
</comment>
<dbReference type="GeneID" id="78775757"/>
<protein>
    <submittedName>
        <fullName evidence="1">Uncharacterized protein</fullName>
    </submittedName>
</protein>
<gene>
    <name evidence="1" type="ORF">GCK72_013236</name>
</gene>
<dbReference type="RefSeq" id="XP_053584511.1">
    <property type="nucleotide sequence ID" value="XM_053729739.1"/>
</dbReference>
<organism evidence="1 2">
    <name type="scientific">Caenorhabditis remanei</name>
    <name type="common">Caenorhabditis vulgaris</name>
    <dbReference type="NCBI Taxonomy" id="31234"/>
    <lineage>
        <taxon>Eukaryota</taxon>
        <taxon>Metazoa</taxon>
        <taxon>Ecdysozoa</taxon>
        <taxon>Nematoda</taxon>
        <taxon>Chromadorea</taxon>
        <taxon>Rhabditida</taxon>
        <taxon>Rhabditina</taxon>
        <taxon>Rhabditomorpha</taxon>
        <taxon>Rhabditoidea</taxon>
        <taxon>Rhabditidae</taxon>
        <taxon>Peloderinae</taxon>
        <taxon>Caenorhabditis</taxon>
    </lineage>
</organism>
<reference evidence="1 2" key="1">
    <citation type="submission" date="2019-12" db="EMBL/GenBank/DDBJ databases">
        <title>Chromosome-level assembly of the Caenorhabditis remanei genome.</title>
        <authorList>
            <person name="Teterina A.A."/>
            <person name="Willis J.H."/>
            <person name="Phillips P.C."/>
        </authorList>
    </citation>
    <scope>NUCLEOTIDE SEQUENCE [LARGE SCALE GENOMIC DNA]</scope>
    <source>
        <strain evidence="1 2">PX506</strain>
        <tissue evidence="1">Whole organism</tissue>
    </source>
</reference>
<dbReference type="AlphaFoldDB" id="A0A6A5GQX9"/>
<dbReference type="CTD" id="78775757"/>